<dbReference type="InterPro" id="IPR006075">
    <property type="entry name" value="Asn/Gln-tRNA_Trfase_suB/E_cat"/>
</dbReference>
<dbReference type="GO" id="GO:0005524">
    <property type="term" value="F:ATP binding"/>
    <property type="evidence" value="ECO:0007669"/>
    <property type="project" value="UniProtKB-KW"/>
</dbReference>
<dbReference type="GO" id="GO:0030956">
    <property type="term" value="C:glutamyl-tRNA(Gln) amidotransferase complex"/>
    <property type="evidence" value="ECO:0007669"/>
    <property type="project" value="UniProtKB-UniRule"/>
</dbReference>
<dbReference type="Gene3D" id="1.10.10.410">
    <property type="match status" value="1"/>
</dbReference>
<evidence type="ECO:0000256" key="6">
    <source>
        <dbReference type="ARBA" id="ARBA00023128"/>
    </source>
</evidence>
<evidence type="ECO:0000256" key="1">
    <source>
        <dbReference type="ARBA" id="ARBA00005306"/>
    </source>
</evidence>
<dbReference type="GO" id="GO:0070681">
    <property type="term" value="P:glutaminyl-tRNAGln biosynthesis via transamidation"/>
    <property type="evidence" value="ECO:0007669"/>
    <property type="project" value="UniProtKB-UniRule"/>
</dbReference>
<reference evidence="10" key="1">
    <citation type="journal article" date="2021" name="Open Biol.">
        <title>Shared evolutionary footprints suggest mitochondrial oxidative damage underlies multiple complex I losses in fungi.</title>
        <authorList>
            <person name="Schikora-Tamarit M.A."/>
            <person name="Marcet-Houben M."/>
            <person name="Nosek J."/>
            <person name="Gabaldon T."/>
        </authorList>
    </citation>
    <scope>NUCLEOTIDE SEQUENCE</scope>
    <source>
        <strain evidence="10">CBS6075</strain>
    </source>
</reference>
<dbReference type="SMART" id="SM00845">
    <property type="entry name" value="GatB_Yqey"/>
    <property type="match status" value="1"/>
</dbReference>
<comment type="function">
    <text evidence="8">Allows the formation of correctly charged Gln-tRNA(Gln) through the transamidation of misacylated Glu-tRNA(Gln) in the mitochondria. The reaction takes place in the presence of glutamine and ATP through an activated gamma-phospho-Glu-tRNA(Gln).</text>
</comment>
<proteinExistence type="inferred from homology"/>
<comment type="catalytic activity">
    <reaction evidence="7 8">
        <text>L-glutamyl-tRNA(Gln) + L-glutamine + ATP + H2O = L-glutaminyl-tRNA(Gln) + L-glutamate + ADP + phosphate + H(+)</text>
        <dbReference type="Rhea" id="RHEA:17521"/>
        <dbReference type="Rhea" id="RHEA-COMP:9681"/>
        <dbReference type="Rhea" id="RHEA-COMP:9684"/>
        <dbReference type="ChEBI" id="CHEBI:15377"/>
        <dbReference type="ChEBI" id="CHEBI:15378"/>
        <dbReference type="ChEBI" id="CHEBI:29985"/>
        <dbReference type="ChEBI" id="CHEBI:30616"/>
        <dbReference type="ChEBI" id="CHEBI:43474"/>
        <dbReference type="ChEBI" id="CHEBI:58359"/>
        <dbReference type="ChEBI" id="CHEBI:78520"/>
        <dbReference type="ChEBI" id="CHEBI:78521"/>
        <dbReference type="ChEBI" id="CHEBI:456216"/>
    </reaction>
</comment>
<dbReference type="InterPro" id="IPR018027">
    <property type="entry name" value="Asn/Gln_amidotransferase"/>
</dbReference>
<feature type="domain" description="Asn/Gln amidotransferase" evidence="9">
    <location>
        <begin position="326"/>
        <end position="475"/>
    </location>
</feature>
<dbReference type="Pfam" id="PF02934">
    <property type="entry name" value="GatB_N"/>
    <property type="match status" value="1"/>
</dbReference>
<reference evidence="10" key="2">
    <citation type="submission" date="2021-01" db="EMBL/GenBank/DDBJ databases">
        <authorList>
            <person name="Schikora-Tamarit M.A."/>
        </authorList>
    </citation>
    <scope>NUCLEOTIDE SEQUENCE</scope>
    <source>
        <strain evidence="10">CBS6075</strain>
    </source>
</reference>
<sequence>MLKVGLEIHTQLKTNRKLFALSKNTTSLLDVRPNTTTSFFDVSLPGTQPKLNKEPLMYALKTALALNCTVKETSQFDRKHYFYGDQPLGYQITQHYHPIAKDGYLRLTKYDLPEEKTIRIEQLQIEQDTGRTLYKLDNESNVDFNRSNIPLIEMVTKPDFSSVEEVRAFIKKLQQTLVNLDVCTGELETGAIRVDVNLSVDDHSRIEIKNLPTTSAIVSAIKYEYQRQCNIIKTGGAITEVETRGWSGKKTYKLRSKENAIDYRYMPDPELPEIKLDLNDIVPKIQAILPPSVDQKLDQILNDYKIKLRDANILMGNHKLMDYYKQLYNKCSQSGVENPINWLTHELLGCLSKSNMDFEPSVMDVDKFVELMVALKKQQVTKNNAKLLLMHLVNNPQDQNIPIAQLINDFDLSKTNHTETLDPVLDQVLSENAPVVAQIVSGKTNKLKYLLGLTMRATEGKFEPKLIEEKLKERLLNL</sequence>
<evidence type="ECO:0000256" key="4">
    <source>
        <dbReference type="ARBA" id="ARBA00022840"/>
    </source>
</evidence>
<dbReference type="SUPFAM" id="SSF89095">
    <property type="entry name" value="GatB/YqeY motif"/>
    <property type="match status" value="1"/>
</dbReference>
<dbReference type="AlphaFoldDB" id="A0A9P8NYH1"/>
<comment type="subcellular location">
    <subcellularLocation>
        <location evidence="8">Mitochondrion</location>
    </subcellularLocation>
</comment>
<keyword evidence="6 8" id="KW-0496">Mitochondrion</keyword>
<gene>
    <name evidence="8" type="primary">PET112</name>
    <name evidence="10" type="ORF">OGAPHI_005481</name>
</gene>
<evidence type="ECO:0000256" key="8">
    <source>
        <dbReference type="HAMAP-Rule" id="MF_03147"/>
    </source>
</evidence>
<keyword evidence="3 8" id="KW-0547">Nucleotide-binding</keyword>
<dbReference type="InterPro" id="IPR014746">
    <property type="entry name" value="Gln_synth/guanido_kin_cat_dom"/>
</dbReference>
<evidence type="ECO:0000256" key="3">
    <source>
        <dbReference type="ARBA" id="ARBA00022741"/>
    </source>
</evidence>
<dbReference type="NCBIfam" id="TIGR00133">
    <property type="entry name" value="gatB"/>
    <property type="match status" value="1"/>
</dbReference>
<dbReference type="SUPFAM" id="SSF55931">
    <property type="entry name" value="Glutamine synthetase/guanido kinase"/>
    <property type="match status" value="1"/>
</dbReference>
<dbReference type="HAMAP" id="MF_00121">
    <property type="entry name" value="GatB"/>
    <property type="match status" value="1"/>
</dbReference>
<dbReference type="InterPro" id="IPR003789">
    <property type="entry name" value="Asn/Gln_tRNA_amidoTrase-B-like"/>
</dbReference>
<dbReference type="InterPro" id="IPR017959">
    <property type="entry name" value="Asn/Gln-tRNA_amidoTrfase_suB/E"/>
</dbReference>
<dbReference type="GO" id="GO:0050567">
    <property type="term" value="F:glutaminyl-tRNA synthase (glutamine-hydrolyzing) activity"/>
    <property type="evidence" value="ECO:0007669"/>
    <property type="project" value="UniProtKB-UniRule"/>
</dbReference>
<evidence type="ECO:0000313" key="10">
    <source>
        <dbReference type="EMBL" id="KAH3662233.1"/>
    </source>
</evidence>
<organism evidence="10 11">
    <name type="scientific">Ogataea philodendri</name>
    <dbReference type="NCBI Taxonomy" id="1378263"/>
    <lineage>
        <taxon>Eukaryota</taxon>
        <taxon>Fungi</taxon>
        <taxon>Dikarya</taxon>
        <taxon>Ascomycota</taxon>
        <taxon>Saccharomycotina</taxon>
        <taxon>Pichiomycetes</taxon>
        <taxon>Pichiales</taxon>
        <taxon>Pichiaceae</taxon>
        <taxon>Ogataea</taxon>
    </lineage>
</organism>
<evidence type="ECO:0000256" key="5">
    <source>
        <dbReference type="ARBA" id="ARBA00022917"/>
    </source>
</evidence>
<evidence type="ECO:0000256" key="7">
    <source>
        <dbReference type="ARBA" id="ARBA00047913"/>
    </source>
</evidence>
<comment type="caution">
    <text evidence="10">The sequence shown here is derived from an EMBL/GenBank/DDBJ whole genome shotgun (WGS) entry which is preliminary data.</text>
</comment>
<dbReference type="Pfam" id="PF02637">
    <property type="entry name" value="GatB_Yqey"/>
    <property type="match status" value="1"/>
</dbReference>
<comment type="subunit">
    <text evidence="8">Subunit of the heterotrimeric GatFAB amidotransferase (AdT) complex, composed of A, B and F subunits.</text>
</comment>
<dbReference type="PANTHER" id="PTHR11659">
    <property type="entry name" value="GLUTAMYL-TRNA GLN AMIDOTRANSFERASE SUBUNIT B MITOCHONDRIAL AND PROKARYOTIC PET112-RELATED"/>
    <property type="match status" value="1"/>
</dbReference>
<keyword evidence="2 8" id="KW-0436">Ligase</keyword>
<name>A0A9P8NYH1_9ASCO</name>
<keyword evidence="11" id="KW-1185">Reference proteome</keyword>
<dbReference type="EMBL" id="JAEUBE010000378">
    <property type="protein sequence ID" value="KAH3662233.1"/>
    <property type="molecule type" value="Genomic_DNA"/>
</dbReference>
<dbReference type="InterPro" id="IPR023168">
    <property type="entry name" value="GatB_Yqey_C_2"/>
</dbReference>
<comment type="similarity">
    <text evidence="1 8">Belongs to the GatB/GatE family. GatB subfamily.</text>
</comment>
<dbReference type="InterPro" id="IPR017958">
    <property type="entry name" value="Gln-tRNA_amidoTrfase_suB_CS"/>
</dbReference>
<dbReference type="InterPro" id="IPR004413">
    <property type="entry name" value="GatB"/>
</dbReference>
<dbReference type="PANTHER" id="PTHR11659:SF0">
    <property type="entry name" value="GLUTAMYL-TRNA(GLN) AMIDOTRANSFERASE SUBUNIT B, MITOCHONDRIAL"/>
    <property type="match status" value="1"/>
</dbReference>
<dbReference type="OrthoDB" id="1722066at2759"/>
<evidence type="ECO:0000256" key="2">
    <source>
        <dbReference type="ARBA" id="ARBA00022598"/>
    </source>
</evidence>
<accession>A0A9P8NYH1</accession>
<evidence type="ECO:0000313" key="11">
    <source>
        <dbReference type="Proteomes" id="UP000769157"/>
    </source>
</evidence>
<keyword evidence="4 8" id="KW-0067">ATP-binding</keyword>
<dbReference type="EC" id="6.3.5.-" evidence="8"/>
<keyword evidence="5 8" id="KW-0648">Protein biosynthesis</keyword>
<dbReference type="PROSITE" id="PS01234">
    <property type="entry name" value="GATB"/>
    <property type="match status" value="1"/>
</dbReference>
<dbReference type="Proteomes" id="UP000769157">
    <property type="component" value="Unassembled WGS sequence"/>
</dbReference>
<evidence type="ECO:0000259" key="9">
    <source>
        <dbReference type="SMART" id="SM00845"/>
    </source>
</evidence>
<dbReference type="NCBIfam" id="NF004012">
    <property type="entry name" value="PRK05477.1-2"/>
    <property type="match status" value="1"/>
</dbReference>
<dbReference type="GO" id="GO:0005739">
    <property type="term" value="C:mitochondrion"/>
    <property type="evidence" value="ECO:0007669"/>
    <property type="project" value="UniProtKB-SubCell"/>
</dbReference>
<dbReference type="GO" id="GO:0032543">
    <property type="term" value="P:mitochondrial translation"/>
    <property type="evidence" value="ECO:0007669"/>
    <property type="project" value="UniProtKB-UniRule"/>
</dbReference>
<protein>
    <recommendedName>
        <fullName evidence="8">Glutamyl-tRNA(Gln) amidotransferase subunit B, mitochondrial</fullName>
        <shortName evidence="8">Glu-AdT subunit B</shortName>
        <ecNumber evidence="8">6.3.5.-</ecNumber>
    </recommendedName>
</protein>